<dbReference type="Proteomes" id="UP000293846">
    <property type="component" value="Unassembled WGS sequence"/>
</dbReference>
<evidence type="ECO:0000256" key="3">
    <source>
        <dbReference type="ARBA" id="ARBA00023136"/>
    </source>
</evidence>
<evidence type="ECO:0000313" key="9">
    <source>
        <dbReference type="EMBL" id="TCJ01229.1"/>
    </source>
</evidence>
<dbReference type="GO" id="GO:0005886">
    <property type="term" value="C:plasma membrane"/>
    <property type="evidence" value="ECO:0007669"/>
    <property type="project" value="UniProtKB-SubCell"/>
</dbReference>
<comment type="caution">
    <text evidence="9">The sequence shown here is derived from an EMBL/GenBank/DDBJ whole genome shotgun (WGS) entry which is preliminary data.</text>
</comment>
<sequence length="331" mass="35813">MNSNDEIGLLNQSLNRMVKDLRNMVGQIRGSSSQLASSSEELAAGAEQSANASKQLAQITQQSAASMEKQITGFQETKTAIHQMSKSIQEITKSSLEMKDVTEKENHLRIDGEQSVGNNGKQLIEVNKSVEIAAKTIQIHEKRSIEIRNIIGMITNIAEQTNLLALNAAIEAARAGEHGKGFAVVADEVRKLAKESRISAEQIQTMIEMIQAETNQAVHAMNASNDHVLAVLEGSRKTRSTFSEIAETMEDATVKVSAVSILLEKLSELSVQITNVISNVKDISEQNVLAMEEASAATEEQLATIEEVSALSLTLAKISAEMQSAASKLKL</sequence>
<evidence type="ECO:0000256" key="5">
    <source>
        <dbReference type="ARBA" id="ARBA00029447"/>
    </source>
</evidence>
<keyword evidence="3" id="KW-0472">Membrane</keyword>
<evidence type="ECO:0000256" key="2">
    <source>
        <dbReference type="ARBA" id="ARBA00022475"/>
    </source>
</evidence>
<dbReference type="STRING" id="1742358.GCA_001439605_03006"/>
<dbReference type="PANTHER" id="PTHR32089:SF112">
    <property type="entry name" value="LYSOZYME-LIKE PROTEIN-RELATED"/>
    <property type="match status" value="1"/>
</dbReference>
<proteinExistence type="inferred from homology"/>
<dbReference type="InterPro" id="IPR004089">
    <property type="entry name" value="MCPsignal_dom"/>
</dbReference>
<dbReference type="SUPFAM" id="SSF58104">
    <property type="entry name" value="Methyl-accepting chemotaxis protein (MCP) signaling domain"/>
    <property type="match status" value="1"/>
</dbReference>
<dbReference type="GO" id="GO:0006935">
    <property type="term" value="P:chemotaxis"/>
    <property type="evidence" value="ECO:0007669"/>
    <property type="project" value="InterPro"/>
</dbReference>
<dbReference type="PROSITE" id="PS50885">
    <property type="entry name" value="HAMP"/>
    <property type="match status" value="1"/>
</dbReference>
<feature type="domain" description="Methyl-accepting transducer" evidence="7">
    <location>
        <begin position="45"/>
        <end position="316"/>
    </location>
</feature>
<name>A0A4R1AN48_9BACI</name>
<dbReference type="EMBL" id="SJTH01000073">
    <property type="protein sequence ID" value="TCJ01229.1"/>
    <property type="molecule type" value="Genomic_DNA"/>
</dbReference>
<dbReference type="GO" id="GO:0007165">
    <property type="term" value="P:signal transduction"/>
    <property type="evidence" value="ECO:0007669"/>
    <property type="project" value="UniProtKB-KW"/>
</dbReference>
<evidence type="ECO:0000313" key="10">
    <source>
        <dbReference type="Proteomes" id="UP000293846"/>
    </source>
</evidence>
<evidence type="ECO:0000259" key="8">
    <source>
        <dbReference type="PROSITE" id="PS50885"/>
    </source>
</evidence>
<keyword evidence="4 6" id="KW-0807">Transducer</keyword>
<keyword evidence="10" id="KW-1185">Reference proteome</keyword>
<evidence type="ECO:0000256" key="4">
    <source>
        <dbReference type="ARBA" id="ARBA00023224"/>
    </source>
</evidence>
<dbReference type="GO" id="GO:0004888">
    <property type="term" value="F:transmembrane signaling receptor activity"/>
    <property type="evidence" value="ECO:0007669"/>
    <property type="project" value="InterPro"/>
</dbReference>
<feature type="domain" description="HAMP" evidence="8">
    <location>
        <begin position="3"/>
        <end position="26"/>
    </location>
</feature>
<dbReference type="Pfam" id="PF00015">
    <property type="entry name" value="MCPsignal"/>
    <property type="match status" value="1"/>
</dbReference>
<comment type="similarity">
    <text evidence="5">Belongs to the methyl-accepting chemotaxis (MCP) protein family.</text>
</comment>
<dbReference type="PANTHER" id="PTHR32089">
    <property type="entry name" value="METHYL-ACCEPTING CHEMOTAXIS PROTEIN MCPB"/>
    <property type="match status" value="1"/>
</dbReference>
<evidence type="ECO:0000256" key="6">
    <source>
        <dbReference type="PROSITE-ProRule" id="PRU00284"/>
    </source>
</evidence>
<dbReference type="AlphaFoldDB" id="A0A4R1AN48"/>
<evidence type="ECO:0000256" key="1">
    <source>
        <dbReference type="ARBA" id="ARBA00004236"/>
    </source>
</evidence>
<evidence type="ECO:0000259" key="7">
    <source>
        <dbReference type="PROSITE" id="PS50111"/>
    </source>
</evidence>
<dbReference type="OrthoDB" id="107771at2"/>
<dbReference type="InterPro" id="IPR004090">
    <property type="entry name" value="Chemotax_Me-accpt_rcpt"/>
</dbReference>
<reference evidence="9 10" key="1">
    <citation type="submission" date="2019-03" db="EMBL/GenBank/DDBJ databases">
        <authorList>
            <person name="Jensen L."/>
            <person name="Storgaard J."/>
            <person name="Sulaj E."/>
            <person name="Schramm A."/>
            <person name="Marshall I.P.G."/>
        </authorList>
    </citation>
    <scope>NUCLEOTIDE SEQUENCE [LARGE SCALE GENOMIC DNA]</scope>
    <source>
        <strain evidence="9 10">2017H2G3</strain>
    </source>
</reference>
<keyword evidence="2" id="KW-1003">Cell membrane</keyword>
<dbReference type="SMART" id="SM00283">
    <property type="entry name" value="MA"/>
    <property type="match status" value="1"/>
</dbReference>
<dbReference type="InterPro" id="IPR003660">
    <property type="entry name" value="HAMP_dom"/>
</dbReference>
<dbReference type="Gene3D" id="1.10.287.950">
    <property type="entry name" value="Methyl-accepting chemotaxis protein"/>
    <property type="match status" value="1"/>
</dbReference>
<gene>
    <name evidence="9" type="ORF">E0Y62_25115</name>
</gene>
<protein>
    <submittedName>
        <fullName evidence="9">Uncharacterized protein</fullName>
    </submittedName>
</protein>
<accession>A0A4R1AN48</accession>
<dbReference type="PRINTS" id="PR00260">
    <property type="entry name" value="CHEMTRNSDUCR"/>
</dbReference>
<organism evidence="9 10">
    <name type="scientific">Cytobacillus praedii</name>
    <dbReference type="NCBI Taxonomy" id="1742358"/>
    <lineage>
        <taxon>Bacteria</taxon>
        <taxon>Bacillati</taxon>
        <taxon>Bacillota</taxon>
        <taxon>Bacilli</taxon>
        <taxon>Bacillales</taxon>
        <taxon>Bacillaceae</taxon>
        <taxon>Cytobacillus</taxon>
    </lineage>
</organism>
<dbReference type="PROSITE" id="PS50111">
    <property type="entry name" value="CHEMOTAXIS_TRANSDUC_2"/>
    <property type="match status" value="1"/>
</dbReference>
<comment type="subcellular location">
    <subcellularLocation>
        <location evidence="1">Cell membrane</location>
    </subcellularLocation>
</comment>